<dbReference type="RefSeq" id="XP_009046275.1">
    <property type="nucleotide sequence ID" value="XM_009048027.1"/>
</dbReference>
<dbReference type="GO" id="GO:0015165">
    <property type="term" value="F:pyrimidine nucleotide-sugar transmembrane transporter activity"/>
    <property type="evidence" value="ECO:0007669"/>
    <property type="project" value="InterPro"/>
</dbReference>
<dbReference type="GO" id="GO:0000139">
    <property type="term" value="C:Golgi membrane"/>
    <property type="evidence" value="ECO:0007669"/>
    <property type="project" value="InterPro"/>
</dbReference>
<dbReference type="HOGENOM" id="CLU_024645_5_0_1"/>
<feature type="transmembrane region" description="Helical" evidence="7">
    <location>
        <begin position="178"/>
        <end position="196"/>
    </location>
</feature>
<evidence type="ECO:0000256" key="7">
    <source>
        <dbReference type="SAM" id="Phobius"/>
    </source>
</evidence>
<feature type="transmembrane region" description="Helical" evidence="7">
    <location>
        <begin position="301"/>
        <end position="318"/>
    </location>
</feature>
<protein>
    <submittedName>
        <fullName evidence="8">Uncharacterized protein</fullName>
    </submittedName>
</protein>
<keyword evidence="6 7" id="KW-0472">Membrane</keyword>
<keyword evidence="3" id="KW-0813">Transport</keyword>
<dbReference type="AlphaFoldDB" id="V4CKM5"/>
<sequence>MAFISQDLFPNTLSFIVFVSYIALFVNQGILVTASKDEKNNYSYNTTTVIILTEFFKCFAFVLMYLKNNGSREFLNELKNNGQALLLYFVPAVLYSVYNNLSFINLSYYDPTTYFLLLQFKTVLTGIVFQILFSKKLSKLQWFSLILLTFGCILKEVRHSYKSSLNPELMTNFRLFDYHFILILIQVFTSVFASVYNEYLIKGCDAHFMIQNIFMYFDSIVSNCVVLLYRGELFTAFTLVNLKSVCQPTVLGIIANGTCIGICISFFLRYLNNILKSFASATELMFTAILAWIIFGIPVDFYTFAAIFVVTCAIMIYSRNPVVNLSKQDQEMFDKLKEKSKNFEKIATDV</sequence>
<evidence type="ECO:0000313" key="9">
    <source>
        <dbReference type="Proteomes" id="UP000030746"/>
    </source>
</evidence>
<dbReference type="EMBL" id="KB200129">
    <property type="protein sequence ID" value="ESP02805.1"/>
    <property type="molecule type" value="Genomic_DNA"/>
</dbReference>
<dbReference type="SUPFAM" id="SSF103481">
    <property type="entry name" value="Multidrug resistance efflux transporter EmrE"/>
    <property type="match status" value="2"/>
</dbReference>
<dbReference type="OMA" id="EIHRTHH"/>
<keyword evidence="5 7" id="KW-1133">Transmembrane helix</keyword>
<feature type="transmembrane region" description="Helical" evidence="7">
    <location>
        <begin position="249"/>
        <end position="271"/>
    </location>
</feature>
<dbReference type="CTD" id="20246349"/>
<evidence type="ECO:0000256" key="3">
    <source>
        <dbReference type="ARBA" id="ARBA00022597"/>
    </source>
</evidence>
<feature type="transmembrane region" description="Helical" evidence="7">
    <location>
        <begin position="114"/>
        <end position="133"/>
    </location>
</feature>
<dbReference type="NCBIfam" id="TIGR00803">
    <property type="entry name" value="nst"/>
    <property type="match status" value="1"/>
</dbReference>
<gene>
    <name evidence="8" type="ORF">LOTGIDRAFT_212314</name>
</gene>
<feature type="transmembrane region" description="Helical" evidence="7">
    <location>
        <begin position="278"/>
        <end position="295"/>
    </location>
</feature>
<keyword evidence="4 7" id="KW-0812">Transmembrane</keyword>
<reference evidence="8 9" key="1">
    <citation type="journal article" date="2013" name="Nature">
        <title>Insights into bilaterian evolution from three spiralian genomes.</title>
        <authorList>
            <person name="Simakov O."/>
            <person name="Marletaz F."/>
            <person name="Cho S.J."/>
            <person name="Edsinger-Gonzales E."/>
            <person name="Havlak P."/>
            <person name="Hellsten U."/>
            <person name="Kuo D.H."/>
            <person name="Larsson T."/>
            <person name="Lv J."/>
            <person name="Arendt D."/>
            <person name="Savage R."/>
            <person name="Osoegawa K."/>
            <person name="de Jong P."/>
            <person name="Grimwood J."/>
            <person name="Chapman J.A."/>
            <person name="Shapiro H."/>
            <person name="Aerts A."/>
            <person name="Otillar R.P."/>
            <person name="Terry A.Y."/>
            <person name="Boore J.L."/>
            <person name="Grigoriev I.V."/>
            <person name="Lindberg D.R."/>
            <person name="Seaver E.C."/>
            <person name="Weisblat D.A."/>
            <person name="Putnam N.H."/>
            <person name="Rokhsar D.S."/>
        </authorList>
    </citation>
    <scope>NUCLEOTIDE SEQUENCE [LARGE SCALE GENOMIC DNA]</scope>
</reference>
<dbReference type="Pfam" id="PF04142">
    <property type="entry name" value="Nuc_sug_transp"/>
    <property type="match status" value="1"/>
</dbReference>
<feature type="transmembrane region" description="Helical" evidence="7">
    <location>
        <begin position="12"/>
        <end position="30"/>
    </location>
</feature>
<organism evidence="8 9">
    <name type="scientific">Lottia gigantea</name>
    <name type="common">Giant owl limpet</name>
    <dbReference type="NCBI Taxonomy" id="225164"/>
    <lineage>
        <taxon>Eukaryota</taxon>
        <taxon>Metazoa</taxon>
        <taxon>Spiralia</taxon>
        <taxon>Lophotrochozoa</taxon>
        <taxon>Mollusca</taxon>
        <taxon>Gastropoda</taxon>
        <taxon>Patellogastropoda</taxon>
        <taxon>Lottioidea</taxon>
        <taxon>Lottiidae</taxon>
        <taxon>Lottia</taxon>
    </lineage>
</organism>
<comment type="similarity">
    <text evidence="2">Belongs to the nucleotide-sugar transporter family. SLC35A subfamily.</text>
</comment>
<evidence type="ECO:0000256" key="5">
    <source>
        <dbReference type="ARBA" id="ARBA00022989"/>
    </source>
</evidence>
<proteinExistence type="inferred from homology"/>
<evidence type="ECO:0000313" key="8">
    <source>
        <dbReference type="EMBL" id="ESP02805.1"/>
    </source>
</evidence>
<keyword evidence="9" id="KW-1185">Reference proteome</keyword>
<keyword evidence="3" id="KW-0762">Sugar transport</keyword>
<evidence type="ECO:0000256" key="1">
    <source>
        <dbReference type="ARBA" id="ARBA00004141"/>
    </source>
</evidence>
<feature type="transmembrane region" description="Helical" evidence="7">
    <location>
        <begin position="86"/>
        <end position="108"/>
    </location>
</feature>
<evidence type="ECO:0000256" key="6">
    <source>
        <dbReference type="ARBA" id="ARBA00023136"/>
    </source>
</evidence>
<evidence type="ECO:0000256" key="2">
    <source>
        <dbReference type="ARBA" id="ARBA00009976"/>
    </source>
</evidence>
<dbReference type="GeneID" id="20246349"/>
<dbReference type="PANTHER" id="PTHR10231">
    <property type="entry name" value="NUCLEOTIDE-SUGAR TRANSMEMBRANE TRANSPORTER"/>
    <property type="match status" value="1"/>
</dbReference>
<dbReference type="InterPro" id="IPR037185">
    <property type="entry name" value="EmrE-like"/>
</dbReference>
<accession>V4CKM5</accession>
<feature type="transmembrane region" description="Helical" evidence="7">
    <location>
        <begin position="208"/>
        <end position="229"/>
    </location>
</feature>
<feature type="transmembrane region" description="Helical" evidence="7">
    <location>
        <begin position="42"/>
        <end position="66"/>
    </location>
</feature>
<dbReference type="InterPro" id="IPR007271">
    <property type="entry name" value="Nuc_sug_transpt"/>
</dbReference>
<dbReference type="KEGG" id="lgi:LOTGIDRAFT_212314"/>
<dbReference type="Proteomes" id="UP000030746">
    <property type="component" value="Unassembled WGS sequence"/>
</dbReference>
<comment type="subcellular location">
    <subcellularLocation>
        <location evidence="1">Membrane</location>
        <topology evidence="1">Multi-pass membrane protein</topology>
    </subcellularLocation>
</comment>
<dbReference type="OrthoDB" id="419167at2759"/>
<evidence type="ECO:0000256" key="4">
    <source>
        <dbReference type="ARBA" id="ARBA00022692"/>
    </source>
</evidence>
<name>V4CKM5_LOTGI</name>